<accession>A0ABR2NCL7</accession>
<proteinExistence type="predicted"/>
<keyword evidence="2" id="KW-1185">Reference proteome</keyword>
<name>A0ABR2NCL7_9ROSI</name>
<evidence type="ECO:0008006" key="3">
    <source>
        <dbReference type="Google" id="ProtNLM"/>
    </source>
</evidence>
<gene>
    <name evidence="1" type="ORF">V6N11_013039</name>
</gene>
<dbReference type="EMBL" id="JBBPBN010000174">
    <property type="protein sequence ID" value="KAK8973882.1"/>
    <property type="molecule type" value="Genomic_DNA"/>
</dbReference>
<protein>
    <recommendedName>
        <fullName evidence="3">Growth-regulating factor</fullName>
    </recommendedName>
</protein>
<evidence type="ECO:0000313" key="1">
    <source>
        <dbReference type="EMBL" id="KAK8973882.1"/>
    </source>
</evidence>
<sequence>MDFGVLGLVGIVYTEYDNGAPSPCQTQSFLSIESKPKLVGSGFTKQERSPGSAEEDQGKSYFRHLASDSLIKLPQRSYYPNSKESGLLLDFTGQETQDQNPHHQSIDVWPKYQPSPSVITWPDELKSDRTLLFMSIPLQTSEFSSSSFSPAKETLDLSSLSSLGGPLGEALNNTANNVDNRKNSSTLTLLPEEWDGSTQLRFSPALLHKTPFSSLSNS</sequence>
<evidence type="ECO:0000313" key="2">
    <source>
        <dbReference type="Proteomes" id="UP001396334"/>
    </source>
</evidence>
<reference evidence="1 2" key="1">
    <citation type="journal article" date="2024" name="G3 (Bethesda)">
        <title>Genome assembly of Hibiscus sabdariffa L. provides insights into metabolisms of medicinal natural products.</title>
        <authorList>
            <person name="Kim T."/>
        </authorList>
    </citation>
    <scope>NUCLEOTIDE SEQUENCE [LARGE SCALE GENOMIC DNA]</scope>
    <source>
        <strain evidence="1">TK-2024</strain>
        <tissue evidence="1">Old leaves</tissue>
    </source>
</reference>
<organism evidence="1 2">
    <name type="scientific">Hibiscus sabdariffa</name>
    <name type="common">roselle</name>
    <dbReference type="NCBI Taxonomy" id="183260"/>
    <lineage>
        <taxon>Eukaryota</taxon>
        <taxon>Viridiplantae</taxon>
        <taxon>Streptophyta</taxon>
        <taxon>Embryophyta</taxon>
        <taxon>Tracheophyta</taxon>
        <taxon>Spermatophyta</taxon>
        <taxon>Magnoliopsida</taxon>
        <taxon>eudicotyledons</taxon>
        <taxon>Gunneridae</taxon>
        <taxon>Pentapetalae</taxon>
        <taxon>rosids</taxon>
        <taxon>malvids</taxon>
        <taxon>Malvales</taxon>
        <taxon>Malvaceae</taxon>
        <taxon>Malvoideae</taxon>
        <taxon>Hibiscus</taxon>
    </lineage>
</organism>
<comment type="caution">
    <text evidence="1">The sequence shown here is derived from an EMBL/GenBank/DDBJ whole genome shotgun (WGS) entry which is preliminary data.</text>
</comment>
<dbReference type="Proteomes" id="UP001396334">
    <property type="component" value="Unassembled WGS sequence"/>
</dbReference>